<dbReference type="Proteomes" id="UP000596661">
    <property type="component" value="Chromosome 9"/>
</dbReference>
<dbReference type="AlphaFoldDB" id="A0A803QEC4"/>
<keyword evidence="2" id="KW-1185">Reference proteome</keyword>
<evidence type="ECO:0000313" key="2">
    <source>
        <dbReference type="Proteomes" id="UP000596661"/>
    </source>
</evidence>
<reference evidence="1" key="1">
    <citation type="submission" date="2018-11" db="EMBL/GenBank/DDBJ databases">
        <authorList>
            <person name="Grassa J C."/>
        </authorList>
    </citation>
    <scope>NUCLEOTIDE SEQUENCE [LARGE SCALE GENOMIC DNA]</scope>
</reference>
<dbReference type="EnsemblPlants" id="evm.model.09.1407">
    <property type="protein sequence ID" value="cds.evm.model.09.1407"/>
    <property type="gene ID" value="evm.TU.09.1407"/>
</dbReference>
<evidence type="ECO:0000313" key="1">
    <source>
        <dbReference type="EnsemblPlants" id="cds.evm.model.09.1407"/>
    </source>
</evidence>
<protein>
    <submittedName>
        <fullName evidence="1">Uncharacterized protein</fullName>
    </submittedName>
</protein>
<name>A0A803QEC4_CANSA</name>
<dbReference type="EMBL" id="UZAU01000768">
    <property type="status" value="NOT_ANNOTATED_CDS"/>
    <property type="molecule type" value="Genomic_DNA"/>
</dbReference>
<accession>A0A803QEC4</accession>
<dbReference type="Gramene" id="evm.model.09.1407">
    <property type="protein sequence ID" value="cds.evm.model.09.1407"/>
    <property type="gene ID" value="evm.TU.09.1407"/>
</dbReference>
<organism evidence="1 2">
    <name type="scientific">Cannabis sativa</name>
    <name type="common">Hemp</name>
    <name type="synonym">Marijuana</name>
    <dbReference type="NCBI Taxonomy" id="3483"/>
    <lineage>
        <taxon>Eukaryota</taxon>
        <taxon>Viridiplantae</taxon>
        <taxon>Streptophyta</taxon>
        <taxon>Embryophyta</taxon>
        <taxon>Tracheophyta</taxon>
        <taxon>Spermatophyta</taxon>
        <taxon>Magnoliopsida</taxon>
        <taxon>eudicotyledons</taxon>
        <taxon>Gunneridae</taxon>
        <taxon>Pentapetalae</taxon>
        <taxon>rosids</taxon>
        <taxon>fabids</taxon>
        <taxon>Rosales</taxon>
        <taxon>Cannabaceae</taxon>
        <taxon>Cannabis</taxon>
    </lineage>
</organism>
<reference evidence="1" key="2">
    <citation type="submission" date="2021-03" db="UniProtKB">
        <authorList>
            <consortium name="EnsemblPlants"/>
        </authorList>
    </citation>
    <scope>IDENTIFICATION</scope>
</reference>
<proteinExistence type="predicted"/>
<sequence>MKKMDQNPNWSEITGNSEFVWNAKELQVIVLSKFYRVLQKIALSNWRANSHISTINYNTTRFLFALGTSVSIDLPPLMYDQIVSSATAKGVKHTLPYPSLINRVVKRGFPTVYEHDKILHVSTLRKSFTLVHACPNAPTHDDFSSSSNDVGAFFVHPVVISPLNMGTVPFVTAGHASFIPESNVQHSSIGVDHGPSGSAIVQEKPVSTDIQGRTLFSISKESKILLMVKMNPLLLMSKGASSYANSLNLQEVEEGVRIYNV</sequence>